<sequence length="359" mass="42187">MKFVCSSNGPWGFFDPAGSYLPRAYWTDQWFFKGHNYVFQLVGISIFILIIGSLFVCKKYYAKTVNWQWFRISIGIYQIITYFLTYAIWVTYLAVVLKTEWIWGPVGPSQIRGLSEVMPLHLCSLHQLLSGFILIFPSRKFFEVVAPSAIVLPILAIITPVNGYWSLDNFFYYNYFILHTLIIFAYLYVYKYGLVEKPYSGLLFKWQLLWLTLFSVIAVIWDWIFKTNQLFVGPSSGEPWNNGGFNVGGWNTNFIGAKYMWPFAWLPMFFLGIVIVSLTHILLFYIPQSFLYDKKTKKLESVSRGICNKFHTKEGLTYITFTFKYIFWSDNKIHHYLNQTNLLKFTDIELLTIRNKNHS</sequence>
<dbReference type="RefSeq" id="WP_053390593.1">
    <property type="nucleotide sequence ID" value="NZ_CP010899.1"/>
</dbReference>
<dbReference type="KEGG" id="skn:SKUN_00355"/>
<feature type="transmembrane region" description="Helical" evidence="1">
    <location>
        <begin position="202"/>
        <end position="224"/>
    </location>
</feature>
<feature type="transmembrane region" description="Helical" evidence="1">
    <location>
        <begin position="37"/>
        <end position="57"/>
    </location>
</feature>
<keyword evidence="1" id="KW-0472">Membrane</keyword>
<accession>A0A0K2JGC3</accession>
<protein>
    <submittedName>
        <fullName evidence="2">Putative transmembrane protein</fullName>
    </submittedName>
</protein>
<name>A0A0K2JGC3_SPIKU</name>
<keyword evidence="3" id="KW-1185">Reference proteome</keyword>
<evidence type="ECO:0000313" key="2">
    <source>
        <dbReference type="EMBL" id="ALA97271.1"/>
    </source>
</evidence>
<dbReference type="PATRIC" id="fig|273035.7.peg.420"/>
<reference evidence="2 3" key="1">
    <citation type="journal article" date="2015" name="Genome Announc.">
        <title>Complete Genome Sequence of Spiroplasma kunkelii Strain CR2-3x, Causal Agent of Corn Stunt Disease in Zea mays L.</title>
        <authorList>
            <person name="Davis R.E."/>
            <person name="Shao J."/>
            <person name="Dally E.L."/>
            <person name="Zhao Y."/>
            <person name="Gasparich G.E."/>
            <person name="Gaynor B.J."/>
            <person name="Athey J.C."/>
            <person name="Harrison N.A."/>
            <person name="Donofrio N."/>
        </authorList>
    </citation>
    <scope>NUCLEOTIDE SEQUENCE [LARGE SCALE GENOMIC DNA]</scope>
    <source>
        <strain evidence="2 3">CR2-3x</strain>
    </source>
</reference>
<dbReference type="Pfam" id="PF14808">
    <property type="entry name" value="TMEM164"/>
    <property type="match status" value="1"/>
</dbReference>
<dbReference type="STRING" id="273035.SKUN_00355"/>
<organism evidence="2 3">
    <name type="scientific">Spiroplasma kunkelii CR2-3x</name>
    <dbReference type="NCBI Taxonomy" id="273035"/>
    <lineage>
        <taxon>Bacteria</taxon>
        <taxon>Bacillati</taxon>
        <taxon>Mycoplasmatota</taxon>
        <taxon>Mollicutes</taxon>
        <taxon>Entomoplasmatales</taxon>
        <taxon>Spiroplasmataceae</taxon>
        <taxon>Spiroplasma</taxon>
    </lineage>
</organism>
<dbReference type="AlphaFoldDB" id="A0A0K2JGC3"/>
<feature type="transmembrane region" description="Helical" evidence="1">
    <location>
        <begin position="144"/>
        <end position="165"/>
    </location>
</feature>
<feature type="transmembrane region" description="Helical" evidence="1">
    <location>
        <begin position="171"/>
        <end position="190"/>
    </location>
</feature>
<feature type="transmembrane region" description="Helical" evidence="1">
    <location>
        <begin position="117"/>
        <end position="137"/>
    </location>
</feature>
<keyword evidence="1" id="KW-1133">Transmembrane helix</keyword>
<dbReference type="EMBL" id="CP010899">
    <property type="protein sequence ID" value="ALA97271.1"/>
    <property type="molecule type" value="Genomic_DNA"/>
</dbReference>
<evidence type="ECO:0000256" key="1">
    <source>
        <dbReference type="SAM" id="Phobius"/>
    </source>
</evidence>
<evidence type="ECO:0000313" key="3">
    <source>
        <dbReference type="Proteomes" id="UP000062963"/>
    </source>
</evidence>
<gene>
    <name evidence="2" type="ORF">SKUN_00355</name>
</gene>
<keyword evidence="1 2" id="KW-0812">Transmembrane</keyword>
<feature type="transmembrane region" description="Helical" evidence="1">
    <location>
        <begin position="263"/>
        <end position="286"/>
    </location>
</feature>
<feature type="transmembrane region" description="Helical" evidence="1">
    <location>
        <begin position="69"/>
        <end position="97"/>
    </location>
</feature>
<proteinExistence type="predicted"/>
<dbReference type="Proteomes" id="UP000062963">
    <property type="component" value="Chromosome"/>
</dbReference>